<dbReference type="SUPFAM" id="SSF54593">
    <property type="entry name" value="Glyoxalase/Bleomycin resistance protein/Dihydroxybiphenyl dioxygenase"/>
    <property type="match status" value="1"/>
</dbReference>
<dbReference type="Gene3D" id="3.10.180.10">
    <property type="entry name" value="2,3-Dihydroxybiphenyl 1,2-Dioxygenase, domain 1"/>
    <property type="match status" value="1"/>
</dbReference>
<feature type="domain" description="VOC" evidence="1">
    <location>
        <begin position="3"/>
        <end position="127"/>
    </location>
</feature>
<evidence type="ECO:0000259" key="1">
    <source>
        <dbReference type="PROSITE" id="PS51819"/>
    </source>
</evidence>
<dbReference type="PROSITE" id="PS51819">
    <property type="entry name" value="VOC"/>
    <property type="match status" value="1"/>
</dbReference>
<dbReference type="Proteomes" id="UP000653472">
    <property type="component" value="Unassembled WGS sequence"/>
</dbReference>
<dbReference type="InterPro" id="IPR004360">
    <property type="entry name" value="Glyas_Fos-R_dOase_dom"/>
</dbReference>
<dbReference type="Pfam" id="PF00903">
    <property type="entry name" value="Glyoxalase"/>
    <property type="match status" value="1"/>
</dbReference>
<dbReference type="GO" id="GO:0016829">
    <property type="term" value="F:lyase activity"/>
    <property type="evidence" value="ECO:0007669"/>
    <property type="project" value="UniProtKB-KW"/>
</dbReference>
<dbReference type="InterPro" id="IPR029068">
    <property type="entry name" value="Glyas_Bleomycin-R_OHBP_Dase"/>
</dbReference>
<dbReference type="AlphaFoldDB" id="A0A969WBF6"/>
<organism evidence="2 3">
    <name type="scientific">Solimonas marina</name>
    <dbReference type="NCBI Taxonomy" id="2714601"/>
    <lineage>
        <taxon>Bacteria</taxon>
        <taxon>Pseudomonadati</taxon>
        <taxon>Pseudomonadota</taxon>
        <taxon>Gammaproteobacteria</taxon>
        <taxon>Nevskiales</taxon>
        <taxon>Nevskiaceae</taxon>
        <taxon>Solimonas</taxon>
    </lineage>
</organism>
<dbReference type="PANTHER" id="PTHR36503:SF2">
    <property type="entry name" value="BLR2408 PROTEIN"/>
    <property type="match status" value="1"/>
</dbReference>
<name>A0A969WBF6_9GAMM</name>
<keyword evidence="3" id="KW-1185">Reference proteome</keyword>
<evidence type="ECO:0000313" key="2">
    <source>
        <dbReference type="EMBL" id="NKF24281.1"/>
    </source>
</evidence>
<dbReference type="PANTHER" id="PTHR36503">
    <property type="entry name" value="BLR2520 PROTEIN"/>
    <property type="match status" value="1"/>
</dbReference>
<reference evidence="2" key="1">
    <citation type="submission" date="2020-03" db="EMBL/GenBank/DDBJ databases">
        <title>Solimonas marina sp. nov., isolated from deep seawater of the Pacific Ocean.</title>
        <authorList>
            <person name="Liu X."/>
            <person name="Lai Q."/>
            <person name="Sun F."/>
            <person name="Gai Y."/>
            <person name="Li G."/>
            <person name="Shao Z."/>
        </authorList>
    </citation>
    <scope>NUCLEOTIDE SEQUENCE</scope>
    <source>
        <strain evidence="2">C16B3</strain>
    </source>
</reference>
<comment type="caution">
    <text evidence="2">The sequence shown here is derived from an EMBL/GenBank/DDBJ whole genome shotgun (WGS) entry which is preliminary data.</text>
</comment>
<gene>
    <name evidence="2" type="ORF">G7Y82_18365</name>
</gene>
<protein>
    <submittedName>
        <fullName evidence="2">Lactoylglutathione lyase</fullName>
    </submittedName>
</protein>
<accession>A0A969WBF6</accession>
<keyword evidence="2" id="KW-0456">Lyase</keyword>
<sequence length="139" mass="15028">MSKMIFISLPVADLGVSMRFYQALGFTNDARFTDDTAACMVWSEAIKVMLVTHDKWRTFTDRPIPPSTSSEVALNVSCDSREAVDAMNAAAAANGGTADINPVQEHGFMYGRDMADPDGHIWGAMWMDMTAMPAGGVTA</sequence>
<evidence type="ECO:0000313" key="3">
    <source>
        <dbReference type="Proteomes" id="UP000653472"/>
    </source>
</evidence>
<dbReference type="RefSeq" id="WP_168149606.1">
    <property type="nucleotide sequence ID" value="NZ_JAAVXB010000013.1"/>
</dbReference>
<proteinExistence type="predicted"/>
<dbReference type="InterPro" id="IPR037523">
    <property type="entry name" value="VOC_core"/>
</dbReference>
<dbReference type="EMBL" id="JAAVXB010000013">
    <property type="protein sequence ID" value="NKF24281.1"/>
    <property type="molecule type" value="Genomic_DNA"/>
</dbReference>